<keyword evidence="2" id="KW-1185">Reference proteome</keyword>
<accession>A0ABW3F8C7</accession>
<evidence type="ECO:0000313" key="1">
    <source>
        <dbReference type="EMBL" id="MFD0913867.1"/>
    </source>
</evidence>
<dbReference type="Proteomes" id="UP001597128">
    <property type="component" value="Unassembled WGS sequence"/>
</dbReference>
<protein>
    <submittedName>
        <fullName evidence="1">Uncharacterized protein</fullName>
    </submittedName>
</protein>
<dbReference type="EMBL" id="JBHTKB010000002">
    <property type="protein sequence ID" value="MFD0913867.1"/>
    <property type="molecule type" value="Genomic_DNA"/>
</dbReference>
<sequence>MKYLLNVSLVPKRLYVLSLLTIALGLIPIHSWAFKISPCMRVLKLVDGIPTQDKVRDINFCGWLKEDYKSAVHEHMVLSSILLYAGRGGLNINKRGWKYPYLDKEEWAVRYVESNPWGMQPSYHLTKAIIYGVWWNDDPLMTMLYQGKDFLSGVNKFKNILEPGQARYPTSQLGVFIDAKDHLGHESHFGTLQHLHFMSDIKDSKITANERIKFTTDKALNWIRFAYDVATKVHHPDDPLTDKMDIGFSLKSIGLNVGADPKNLKVKSLFTPTSMDPDQRLKITHDVALGSMFHVIEDSWSSSHTCRVERSLGSKKIAVLKDVYNYDIQSKDKKNGGEPMHNLQDRYPTWLVNNVAQKNYQPYENGPVEVSAWLLSAVDQRLPWNDVETHLRNTIFAKIDDPSQKDGDCLFKRPKECVFDPLTSSCSK</sequence>
<gene>
    <name evidence="1" type="ORF">ACFQ1Z_09945</name>
</gene>
<comment type="caution">
    <text evidence="1">The sequence shown here is derived from an EMBL/GenBank/DDBJ whole genome shotgun (WGS) entry which is preliminary data.</text>
</comment>
<name>A0ABW3F8C7_9PROT</name>
<reference evidence="2" key="1">
    <citation type="journal article" date="2019" name="Int. J. Syst. Evol. Microbiol.">
        <title>The Global Catalogue of Microorganisms (GCM) 10K type strain sequencing project: providing services to taxonomists for standard genome sequencing and annotation.</title>
        <authorList>
            <consortium name="The Broad Institute Genomics Platform"/>
            <consortium name="The Broad Institute Genome Sequencing Center for Infectious Disease"/>
            <person name="Wu L."/>
            <person name="Ma J."/>
        </authorList>
    </citation>
    <scope>NUCLEOTIDE SEQUENCE [LARGE SCALE GENOMIC DNA]</scope>
    <source>
        <strain evidence="2">CCUG 58412</strain>
    </source>
</reference>
<organism evidence="1 2">
    <name type="scientific">Methylophilus luteus</name>
    <dbReference type="NCBI Taxonomy" id="640108"/>
    <lineage>
        <taxon>Bacteria</taxon>
        <taxon>Pseudomonadati</taxon>
        <taxon>Pseudomonadota</taxon>
        <taxon>Betaproteobacteria</taxon>
        <taxon>Nitrosomonadales</taxon>
        <taxon>Methylophilaceae</taxon>
        <taxon>Methylophilus</taxon>
    </lineage>
</organism>
<proteinExistence type="predicted"/>
<evidence type="ECO:0000313" key="2">
    <source>
        <dbReference type="Proteomes" id="UP001597128"/>
    </source>
</evidence>
<dbReference type="RefSeq" id="WP_379057331.1">
    <property type="nucleotide sequence ID" value="NZ_JBHTKB010000002.1"/>
</dbReference>